<organism evidence="7">
    <name type="scientific">Tetraselmis sp. GSL018</name>
    <dbReference type="NCBI Taxonomy" id="582737"/>
    <lineage>
        <taxon>Eukaryota</taxon>
        <taxon>Viridiplantae</taxon>
        <taxon>Chlorophyta</taxon>
        <taxon>core chlorophytes</taxon>
        <taxon>Chlorodendrophyceae</taxon>
        <taxon>Chlorodendrales</taxon>
        <taxon>Chlorodendraceae</taxon>
        <taxon>Tetraselmis</taxon>
    </lineage>
</organism>
<feature type="coiled-coil region" evidence="5">
    <location>
        <begin position="118"/>
        <end position="145"/>
    </location>
</feature>
<reference evidence="7" key="1">
    <citation type="submission" date="2014-05" db="EMBL/GenBank/DDBJ databases">
        <title>The transcriptome of the halophilic microalga Tetraselmis sp. GSL018 isolated from the Great Salt Lake, Utah.</title>
        <authorList>
            <person name="Jinkerson R.E."/>
            <person name="D'Adamo S."/>
            <person name="Posewitz M.C."/>
        </authorList>
    </citation>
    <scope>NUCLEOTIDE SEQUENCE</scope>
    <source>
        <strain evidence="7">GSL018</strain>
    </source>
</reference>
<evidence type="ECO:0000256" key="2">
    <source>
        <dbReference type="ARBA" id="ARBA00022490"/>
    </source>
</evidence>
<protein>
    <submittedName>
        <fullName evidence="7">Centrosomal protein of 135 kDa</fullName>
    </submittedName>
</protein>
<gene>
    <name evidence="7" type="ORF">TSPGSL018_29497</name>
</gene>
<dbReference type="PANTHER" id="PTHR20544:SF0">
    <property type="entry name" value="NUCLEOPROTEIN TPR_MLP1 DOMAIN-CONTAINING PROTEIN"/>
    <property type="match status" value="1"/>
</dbReference>
<name>A0A061RMJ2_9CHLO</name>
<dbReference type="EMBL" id="GBEZ01012724">
    <property type="protein sequence ID" value="JAC73193.1"/>
    <property type="molecule type" value="Transcribed_RNA"/>
</dbReference>
<comment type="similarity">
    <text evidence="4">Belongs to the CEP135/TSGA10 family.</text>
</comment>
<keyword evidence="5" id="KW-0175">Coiled coil</keyword>
<feature type="region of interest" description="Disordered" evidence="6">
    <location>
        <begin position="146"/>
        <end position="169"/>
    </location>
</feature>
<dbReference type="GO" id="GO:0005814">
    <property type="term" value="C:centriole"/>
    <property type="evidence" value="ECO:0007669"/>
    <property type="project" value="UniProtKB-SubCell"/>
</dbReference>
<accession>A0A061RMJ2</accession>
<evidence type="ECO:0000313" key="7">
    <source>
        <dbReference type="EMBL" id="JAC73193.1"/>
    </source>
</evidence>
<evidence type="ECO:0000256" key="5">
    <source>
        <dbReference type="SAM" id="Coils"/>
    </source>
</evidence>
<keyword evidence="3" id="KW-0206">Cytoskeleton</keyword>
<evidence type="ECO:0000256" key="4">
    <source>
        <dbReference type="ARBA" id="ARBA00038123"/>
    </source>
</evidence>
<keyword evidence="2" id="KW-0963">Cytoplasm</keyword>
<comment type="subcellular location">
    <subcellularLocation>
        <location evidence="1">Cytoplasm</location>
        <location evidence="1">Cytoskeleton</location>
        <location evidence="1">Microtubule organizing center</location>
        <location evidence="1">Centrosome</location>
        <location evidence="1">Centriole</location>
    </subcellularLocation>
</comment>
<evidence type="ECO:0000256" key="1">
    <source>
        <dbReference type="ARBA" id="ARBA00004114"/>
    </source>
</evidence>
<dbReference type="PANTHER" id="PTHR20544">
    <property type="entry name" value="CENTROSOMAL PROTEIN CEP135"/>
    <property type="match status" value="1"/>
</dbReference>
<dbReference type="AlphaFoldDB" id="A0A061RMJ2"/>
<proteinExistence type="inferred from homology"/>
<dbReference type="InterPro" id="IPR051877">
    <property type="entry name" value="Centriole_BasalBody_StrucProt"/>
</dbReference>
<evidence type="ECO:0000256" key="6">
    <source>
        <dbReference type="SAM" id="MobiDB-lite"/>
    </source>
</evidence>
<evidence type="ECO:0000256" key="3">
    <source>
        <dbReference type="ARBA" id="ARBA00023212"/>
    </source>
</evidence>
<sequence length="169" mass="19938">MDQRNFSLLCRKLEALNYTDSLEPSSAPLVQKLVDDLVHTTESYRALKLKASKHEQEGEQWQGKLEVWKKDSQRLLHENNQLHVELIRQAERFDEDKKQHYLQSKRLEDRISELTFWKAQHVDRYSSLEEENARLREKIQDILGLSDHHRAPPRPAEDAAIIARQPKHG</sequence>